<gene>
    <name evidence="2" type="ORF">S03H2_32339</name>
</gene>
<sequence length="265" mass="30972">MKSHQIGLKGTYLGKVYWNNNTDIGVKNQEFQITIATIPFTLEPWMIAVIIISIIGVSIAGIMSYRTFKSFRDKKIEGKQKLYNSCIDILNLDYLMVTDKRSGLNVYNQNYTEKEIDASLIAGFLQAIHSFGIELIKVEDQSQIIKLEYKDSIVLMSEFVNIRLILIMKERPSRFFLYSIEELTYDLYKNYGTMIDSFNGDVKKFQPIENLLKDHLNVSFIYPLRIIAIEKLDKMRITQNERFYINKAVSWMKTNNQDHFLIKSI</sequence>
<keyword evidence="1" id="KW-0472">Membrane</keyword>
<proteinExistence type="predicted"/>
<dbReference type="EMBL" id="BARU01019650">
    <property type="protein sequence ID" value="GAH55204.1"/>
    <property type="molecule type" value="Genomic_DNA"/>
</dbReference>
<dbReference type="AlphaFoldDB" id="X1HMX9"/>
<reference evidence="2" key="1">
    <citation type="journal article" date="2014" name="Front. Microbiol.">
        <title>High frequency of phylogenetically diverse reductive dehalogenase-homologous genes in deep subseafloor sedimentary metagenomes.</title>
        <authorList>
            <person name="Kawai M."/>
            <person name="Futagami T."/>
            <person name="Toyoda A."/>
            <person name="Takaki Y."/>
            <person name="Nishi S."/>
            <person name="Hori S."/>
            <person name="Arai W."/>
            <person name="Tsubouchi T."/>
            <person name="Morono Y."/>
            <person name="Uchiyama I."/>
            <person name="Ito T."/>
            <person name="Fujiyama A."/>
            <person name="Inagaki F."/>
            <person name="Takami H."/>
        </authorList>
    </citation>
    <scope>NUCLEOTIDE SEQUENCE</scope>
    <source>
        <strain evidence="2">Expedition CK06-06</strain>
    </source>
</reference>
<evidence type="ECO:0000313" key="2">
    <source>
        <dbReference type="EMBL" id="GAH55204.1"/>
    </source>
</evidence>
<protein>
    <submittedName>
        <fullName evidence="2">Uncharacterized protein</fullName>
    </submittedName>
</protein>
<name>X1HMX9_9ZZZZ</name>
<feature type="transmembrane region" description="Helical" evidence="1">
    <location>
        <begin position="45"/>
        <end position="65"/>
    </location>
</feature>
<organism evidence="2">
    <name type="scientific">marine sediment metagenome</name>
    <dbReference type="NCBI Taxonomy" id="412755"/>
    <lineage>
        <taxon>unclassified sequences</taxon>
        <taxon>metagenomes</taxon>
        <taxon>ecological metagenomes</taxon>
    </lineage>
</organism>
<accession>X1HMX9</accession>
<comment type="caution">
    <text evidence="2">The sequence shown here is derived from an EMBL/GenBank/DDBJ whole genome shotgun (WGS) entry which is preliminary data.</text>
</comment>
<keyword evidence="1" id="KW-1133">Transmembrane helix</keyword>
<feature type="non-terminal residue" evidence="2">
    <location>
        <position position="265"/>
    </location>
</feature>
<evidence type="ECO:0000256" key="1">
    <source>
        <dbReference type="SAM" id="Phobius"/>
    </source>
</evidence>
<keyword evidence="1" id="KW-0812">Transmembrane</keyword>